<name>A0A9P8W138_9HYPO</name>
<protein>
    <recommendedName>
        <fullName evidence="4">Pal1 cell morphology</fullName>
    </recommendedName>
</protein>
<evidence type="ECO:0000313" key="3">
    <source>
        <dbReference type="Proteomes" id="UP000777438"/>
    </source>
</evidence>
<dbReference type="AlphaFoldDB" id="A0A9P8W138"/>
<evidence type="ECO:0000256" key="1">
    <source>
        <dbReference type="SAM" id="MobiDB-lite"/>
    </source>
</evidence>
<dbReference type="Proteomes" id="UP000777438">
    <property type="component" value="Unassembled WGS sequence"/>
</dbReference>
<evidence type="ECO:0008006" key="4">
    <source>
        <dbReference type="Google" id="ProtNLM"/>
    </source>
</evidence>
<evidence type="ECO:0000313" key="2">
    <source>
        <dbReference type="EMBL" id="KAH6884551.1"/>
    </source>
</evidence>
<gene>
    <name evidence="2" type="ORF">B0T10DRAFT_409859</name>
</gene>
<dbReference type="PANTHER" id="PTHR28307:SF1">
    <property type="entry name" value="PAL1 CELL MORPHOLOGY PROTEIN"/>
    <property type="match status" value="1"/>
</dbReference>
<feature type="region of interest" description="Disordered" evidence="1">
    <location>
        <begin position="317"/>
        <end position="400"/>
    </location>
</feature>
<dbReference type="Pfam" id="PF08316">
    <property type="entry name" value="Pal1"/>
    <property type="match status" value="1"/>
</dbReference>
<keyword evidence="3" id="KW-1185">Reference proteome</keyword>
<feature type="compositionally biased region" description="Polar residues" evidence="1">
    <location>
        <begin position="91"/>
        <end position="102"/>
    </location>
</feature>
<organism evidence="2 3">
    <name type="scientific">Thelonectria olida</name>
    <dbReference type="NCBI Taxonomy" id="1576542"/>
    <lineage>
        <taxon>Eukaryota</taxon>
        <taxon>Fungi</taxon>
        <taxon>Dikarya</taxon>
        <taxon>Ascomycota</taxon>
        <taxon>Pezizomycotina</taxon>
        <taxon>Sordariomycetes</taxon>
        <taxon>Hypocreomycetidae</taxon>
        <taxon>Hypocreales</taxon>
        <taxon>Nectriaceae</taxon>
        <taxon>Thelonectria</taxon>
    </lineage>
</organism>
<dbReference type="GO" id="GO:0005737">
    <property type="term" value="C:cytoplasm"/>
    <property type="evidence" value="ECO:0007669"/>
    <property type="project" value="TreeGrafter"/>
</dbReference>
<feature type="compositionally biased region" description="Basic and acidic residues" evidence="1">
    <location>
        <begin position="317"/>
        <end position="332"/>
    </location>
</feature>
<feature type="region of interest" description="Disordered" evidence="1">
    <location>
        <begin position="42"/>
        <end position="177"/>
    </location>
</feature>
<dbReference type="PANTHER" id="PTHR28307">
    <property type="entry name" value="PROTEIN PAL1"/>
    <property type="match status" value="1"/>
</dbReference>
<reference evidence="2 3" key="1">
    <citation type="journal article" date="2021" name="Nat. Commun.">
        <title>Genetic determinants of endophytism in the Arabidopsis root mycobiome.</title>
        <authorList>
            <person name="Mesny F."/>
            <person name="Miyauchi S."/>
            <person name="Thiergart T."/>
            <person name="Pickel B."/>
            <person name="Atanasova L."/>
            <person name="Karlsson M."/>
            <person name="Huettel B."/>
            <person name="Barry K.W."/>
            <person name="Haridas S."/>
            <person name="Chen C."/>
            <person name="Bauer D."/>
            <person name="Andreopoulos W."/>
            <person name="Pangilinan J."/>
            <person name="LaButti K."/>
            <person name="Riley R."/>
            <person name="Lipzen A."/>
            <person name="Clum A."/>
            <person name="Drula E."/>
            <person name="Henrissat B."/>
            <person name="Kohler A."/>
            <person name="Grigoriev I.V."/>
            <person name="Martin F.M."/>
            <person name="Hacquard S."/>
        </authorList>
    </citation>
    <scope>NUCLEOTIDE SEQUENCE [LARGE SCALE GENOMIC DNA]</scope>
    <source>
        <strain evidence="2 3">MPI-CAGE-CH-0241</strain>
    </source>
</reference>
<feature type="compositionally biased region" description="Basic residues" evidence="1">
    <location>
        <begin position="387"/>
        <end position="400"/>
    </location>
</feature>
<dbReference type="InterPro" id="IPR013226">
    <property type="entry name" value="Pal1"/>
</dbReference>
<proteinExistence type="predicted"/>
<feature type="compositionally biased region" description="Basic residues" evidence="1">
    <location>
        <begin position="59"/>
        <end position="70"/>
    </location>
</feature>
<accession>A0A9P8W138</accession>
<dbReference type="OrthoDB" id="5389892at2759"/>
<comment type="caution">
    <text evidence="2">The sequence shown here is derived from an EMBL/GenBank/DDBJ whole genome shotgun (WGS) entry which is preliminary data.</text>
</comment>
<dbReference type="EMBL" id="JAGPYM010000020">
    <property type="protein sequence ID" value="KAH6884551.1"/>
    <property type="molecule type" value="Genomic_DNA"/>
</dbReference>
<sequence length="400" mass="44635">MLTPTPLQAKAYILDPLTAPEPSQDTGIGSVAANFKKFSLSESTFPASFKDPRDVRKSSSSHRHRHHHQRSYPTPPTSASPSRSHFHPSNPFATTDGNSSGDFDSPPRTPPRSSHGAHHPRRYPPVSAVIRSSSSRSTQDPPVRPDYQHQRSFSAGNNDLARRRSINQRHPGDMTHRPLEILRKEARAADRAPHLRRKNMPHTDTIDALDTIGGTYHHGGPFDAALVSRNRNKAYSPVAAVHDSNMEAIRATPREYLEDSLRKHMPLQGTALIPNGAEDFHGNVMDYEEGADLMREPDAAGGAYKRWDGIEYHPDDLKGKGPNFEKERDMKEKKRRAKGLPAEYELQSRPPLSTRHRSYEAPGTPSVDAGLGRSHSTSKRFGDGLRRRFGSMRRKKAEAV</sequence>